<dbReference type="Gene3D" id="3.30.565.10">
    <property type="entry name" value="Histidine kinase-like ATPase, C-terminal domain"/>
    <property type="match status" value="1"/>
</dbReference>
<evidence type="ECO:0000256" key="4">
    <source>
        <dbReference type="ARBA" id="ARBA00022679"/>
    </source>
</evidence>
<evidence type="ECO:0000259" key="9">
    <source>
        <dbReference type="PROSITE" id="PS50109"/>
    </source>
</evidence>
<dbReference type="PANTHER" id="PTHR43065:SF10">
    <property type="entry name" value="PEROXIDE STRESS-ACTIVATED HISTIDINE KINASE MAK3"/>
    <property type="match status" value="1"/>
</dbReference>
<evidence type="ECO:0000256" key="6">
    <source>
        <dbReference type="ARBA" id="ARBA00022777"/>
    </source>
</evidence>
<dbReference type="EC" id="2.7.13.3" evidence="2"/>
<feature type="domain" description="Histidine kinase" evidence="9">
    <location>
        <begin position="108"/>
        <end position="318"/>
    </location>
</feature>
<dbReference type="RefSeq" id="WP_268045397.1">
    <property type="nucleotide sequence ID" value="NZ_CP104064.1"/>
</dbReference>
<keyword evidence="7 10" id="KW-0067">ATP-binding</keyword>
<evidence type="ECO:0000313" key="10">
    <source>
        <dbReference type="EMBL" id="WAH37866.1"/>
    </source>
</evidence>
<organism evidence="10 11">
    <name type="scientific">Alicyclobacillus dauci</name>
    <dbReference type="NCBI Taxonomy" id="1475485"/>
    <lineage>
        <taxon>Bacteria</taxon>
        <taxon>Bacillati</taxon>
        <taxon>Bacillota</taxon>
        <taxon>Bacilli</taxon>
        <taxon>Bacillales</taxon>
        <taxon>Alicyclobacillaceae</taxon>
        <taxon>Alicyclobacillus</taxon>
    </lineage>
</organism>
<proteinExistence type="predicted"/>
<dbReference type="PANTHER" id="PTHR43065">
    <property type="entry name" value="SENSOR HISTIDINE KINASE"/>
    <property type="match status" value="1"/>
</dbReference>
<evidence type="ECO:0000256" key="1">
    <source>
        <dbReference type="ARBA" id="ARBA00000085"/>
    </source>
</evidence>
<dbReference type="InterPro" id="IPR003594">
    <property type="entry name" value="HATPase_dom"/>
</dbReference>
<sequence>MSKFRSFLRPEQGDTHFEIHMSTLHKQLSLYEATTRWQNARYATVVLIKQDNKVDELRQMIYQLRMRLAEADLELGKKTQALEETQEILHQRTNQSDKHAVIGKLAAGIAHEVRNPLTSIRGFIQLLMPQLQSIGKESYGEILLSEIDRANGIIREFLSAAKHDTAMTAESVHVGNLLHEMFLLCQGEATLKGCLLDVDSAVDAHVVIDERQLKQVLLNIIHNGLDAIESQTSDGQGKLSVKASADDEHVRIVVQDNGVGISDKTKHYLFSPFYTTKPHGTGLGLAVCKRIVESYGGRIEVRSELGVGTEFELIFPRN</sequence>
<protein>
    <recommendedName>
        <fullName evidence="2">histidine kinase</fullName>
        <ecNumber evidence="2">2.7.13.3</ecNumber>
    </recommendedName>
</protein>
<dbReference type="SMART" id="SM00388">
    <property type="entry name" value="HisKA"/>
    <property type="match status" value="1"/>
</dbReference>
<dbReference type="InterPro" id="IPR003661">
    <property type="entry name" value="HisK_dim/P_dom"/>
</dbReference>
<dbReference type="InterPro" id="IPR036097">
    <property type="entry name" value="HisK_dim/P_sf"/>
</dbReference>
<dbReference type="InterPro" id="IPR005467">
    <property type="entry name" value="His_kinase_dom"/>
</dbReference>
<dbReference type="CDD" id="cd00082">
    <property type="entry name" value="HisKA"/>
    <property type="match status" value="1"/>
</dbReference>
<keyword evidence="6" id="KW-0418">Kinase</keyword>
<comment type="catalytic activity">
    <reaction evidence="1">
        <text>ATP + protein L-histidine = ADP + protein N-phospho-L-histidine.</text>
        <dbReference type="EC" id="2.7.13.3"/>
    </reaction>
</comment>
<evidence type="ECO:0000256" key="7">
    <source>
        <dbReference type="ARBA" id="ARBA00022840"/>
    </source>
</evidence>
<accession>A0ABY6Z6F7</accession>
<dbReference type="InterPro" id="IPR004358">
    <property type="entry name" value="Sig_transdc_His_kin-like_C"/>
</dbReference>
<dbReference type="SMART" id="SM00387">
    <property type="entry name" value="HATPase_c"/>
    <property type="match status" value="1"/>
</dbReference>
<dbReference type="EMBL" id="CP104064">
    <property type="protein sequence ID" value="WAH37866.1"/>
    <property type="molecule type" value="Genomic_DNA"/>
</dbReference>
<dbReference type="InterPro" id="IPR036890">
    <property type="entry name" value="HATPase_C_sf"/>
</dbReference>
<evidence type="ECO:0000256" key="2">
    <source>
        <dbReference type="ARBA" id="ARBA00012438"/>
    </source>
</evidence>
<keyword evidence="11" id="KW-1185">Reference proteome</keyword>
<dbReference type="PROSITE" id="PS50109">
    <property type="entry name" value="HIS_KIN"/>
    <property type="match status" value="1"/>
</dbReference>
<dbReference type="GO" id="GO:0005524">
    <property type="term" value="F:ATP binding"/>
    <property type="evidence" value="ECO:0007669"/>
    <property type="project" value="UniProtKB-KW"/>
</dbReference>
<evidence type="ECO:0000313" key="11">
    <source>
        <dbReference type="Proteomes" id="UP001164803"/>
    </source>
</evidence>
<dbReference type="Gene3D" id="1.10.287.130">
    <property type="match status" value="1"/>
</dbReference>
<dbReference type="PRINTS" id="PR00344">
    <property type="entry name" value="BCTRLSENSOR"/>
</dbReference>
<gene>
    <name evidence="10" type="ORF">NZD86_05020</name>
</gene>
<dbReference type="SUPFAM" id="SSF55874">
    <property type="entry name" value="ATPase domain of HSP90 chaperone/DNA topoisomerase II/histidine kinase"/>
    <property type="match status" value="1"/>
</dbReference>
<keyword evidence="4" id="KW-0808">Transferase</keyword>
<reference evidence="10" key="1">
    <citation type="submission" date="2022-08" db="EMBL/GenBank/DDBJ databases">
        <title>Alicyclobacillus dauci DSM2870, complete genome.</title>
        <authorList>
            <person name="Wang Q."/>
            <person name="Cai R."/>
            <person name="Wang Z."/>
        </authorList>
    </citation>
    <scope>NUCLEOTIDE SEQUENCE</scope>
    <source>
        <strain evidence="10">DSM 28700</strain>
    </source>
</reference>
<keyword evidence="5" id="KW-0547">Nucleotide-binding</keyword>
<keyword evidence="8" id="KW-0902">Two-component regulatory system</keyword>
<dbReference type="Proteomes" id="UP001164803">
    <property type="component" value="Chromosome"/>
</dbReference>
<dbReference type="Pfam" id="PF02518">
    <property type="entry name" value="HATPase_c"/>
    <property type="match status" value="1"/>
</dbReference>
<name>A0ABY6Z6F7_9BACL</name>
<evidence type="ECO:0000256" key="3">
    <source>
        <dbReference type="ARBA" id="ARBA00022553"/>
    </source>
</evidence>
<dbReference type="Pfam" id="PF00512">
    <property type="entry name" value="HisKA"/>
    <property type="match status" value="1"/>
</dbReference>
<dbReference type="SUPFAM" id="SSF47384">
    <property type="entry name" value="Homodimeric domain of signal transducing histidine kinase"/>
    <property type="match status" value="1"/>
</dbReference>
<evidence type="ECO:0000256" key="5">
    <source>
        <dbReference type="ARBA" id="ARBA00022741"/>
    </source>
</evidence>
<keyword evidence="3" id="KW-0597">Phosphoprotein</keyword>
<evidence type="ECO:0000256" key="8">
    <source>
        <dbReference type="ARBA" id="ARBA00023012"/>
    </source>
</evidence>